<comment type="caution">
    <text evidence="8">The sequence shown here is derived from an EMBL/GenBank/DDBJ whole genome shotgun (WGS) entry which is preliminary data.</text>
</comment>
<accession>A0A3P3VPY8</accession>
<comment type="subcellular location">
    <subcellularLocation>
        <location evidence="1">Membrane</location>
        <topology evidence="1">Multi-pass membrane protein</topology>
    </subcellularLocation>
</comment>
<feature type="transmembrane region" description="Helical" evidence="6">
    <location>
        <begin position="30"/>
        <end position="50"/>
    </location>
</feature>
<evidence type="ECO:0000313" key="8">
    <source>
        <dbReference type="EMBL" id="RRJ84387.1"/>
    </source>
</evidence>
<feature type="transmembrane region" description="Helical" evidence="6">
    <location>
        <begin position="178"/>
        <end position="196"/>
    </location>
</feature>
<dbReference type="AlphaFoldDB" id="A0A3P3VPY8"/>
<evidence type="ECO:0000256" key="1">
    <source>
        <dbReference type="ARBA" id="ARBA00004141"/>
    </source>
</evidence>
<evidence type="ECO:0000256" key="6">
    <source>
        <dbReference type="SAM" id="Phobius"/>
    </source>
</evidence>
<dbReference type="InterPro" id="IPR037185">
    <property type="entry name" value="EmrE-like"/>
</dbReference>
<feature type="transmembrane region" description="Helical" evidence="6">
    <location>
        <begin position="208"/>
        <end position="233"/>
    </location>
</feature>
<reference evidence="8 9" key="1">
    <citation type="submission" date="2018-08" db="EMBL/GenBank/DDBJ databases">
        <authorList>
            <person name="Khan S.A."/>
        </authorList>
    </citation>
    <scope>NUCLEOTIDE SEQUENCE [LARGE SCALE GENOMIC DNA]</scope>
    <source>
        <strain evidence="8 9">GTF-13</strain>
    </source>
</reference>
<feature type="transmembrane region" description="Helical" evidence="6">
    <location>
        <begin position="147"/>
        <end position="166"/>
    </location>
</feature>
<gene>
    <name evidence="8" type="ORF">D0544_04570</name>
</gene>
<comment type="similarity">
    <text evidence="2">Belongs to the EamA transporter family.</text>
</comment>
<feature type="transmembrane region" description="Helical" evidence="6">
    <location>
        <begin position="62"/>
        <end position="81"/>
    </location>
</feature>
<evidence type="ECO:0000259" key="7">
    <source>
        <dbReference type="Pfam" id="PF00892"/>
    </source>
</evidence>
<dbReference type="EMBL" id="QWEZ01000001">
    <property type="protein sequence ID" value="RRJ84387.1"/>
    <property type="molecule type" value="Genomic_DNA"/>
</dbReference>
<keyword evidence="3 6" id="KW-0812">Transmembrane</keyword>
<name>A0A3P3VPY8_9GAMM</name>
<dbReference type="RefSeq" id="WP_125014816.1">
    <property type="nucleotide sequence ID" value="NZ_QWEZ01000001.1"/>
</dbReference>
<protein>
    <submittedName>
        <fullName evidence="8">DMT family transporter</fullName>
    </submittedName>
</protein>
<feature type="transmembrane region" description="Helical" evidence="6">
    <location>
        <begin position="240"/>
        <end position="258"/>
    </location>
</feature>
<dbReference type="SUPFAM" id="SSF103481">
    <property type="entry name" value="Multidrug resistance efflux transporter EmrE"/>
    <property type="match status" value="2"/>
</dbReference>
<evidence type="ECO:0000256" key="2">
    <source>
        <dbReference type="ARBA" id="ARBA00007362"/>
    </source>
</evidence>
<dbReference type="InterPro" id="IPR050638">
    <property type="entry name" value="AA-Vitamin_Transporters"/>
</dbReference>
<proteinExistence type="inferred from homology"/>
<dbReference type="Proteomes" id="UP000280792">
    <property type="component" value="Unassembled WGS sequence"/>
</dbReference>
<keyword evidence="9" id="KW-1185">Reference proteome</keyword>
<dbReference type="PANTHER" id="PTHR32322:SF2">
    <property type="entry name" value="EAMA DOMAIN-CONTAINING PROTEIN"/>
    <property type="match status" value="1"/>
</dbReference>
<sequence length="314" mass="34002">MNATLYLSTVLIWGTTWIAIHWQLGEVPVLASVFYRFAIAGGLLLPLLLLSGRMQPTNGRDHAFMVLQGISLFSMNFVTMYSAAQTITSGLLAVIFSAASLFNALNSRLFWGERPAPVVYVASLLGIGGLCLMFWPELNHGSADLRGVLMAALGTYLFSLGNMISLRHSKRGLRPLTSNAYAMLYGALFLAALMALSGTPLRWDERPLYLGSLLYLAIIGTIVGFTAYLSLVARIGANKAAYATVLFPVVALTLSTWFEDYHWRLASIAGLVLVLAGNALMLGLRWPGRPLRSGSPPVAVNNEGAPLRPPTNLQ</sequence>
<dbReference type="GO" id="GO:0016020">
    <property type="term" value="C:membrane"/>
    <property type="evidence" value="ECO:0007669"/>
    <property type="project" value="UniProtKB-SubCell"/>
</dbReference>
<evidence type="ECO:0000256" key="5">
    <source>
        <dbReference type="ARBA" id="ARBA00023136"/>
    </source>
</evidence>
<feature type="transmembrane region" description="Helical" evidence="6">
    <location>
        <begin position="117"/>
        <end position="135"/>
    </location>
</feature>
<organism evidence="8 9">
    <name type="scientific">Aestuariirhabdus litorea</name>
    <dbReference type="NCBI Taxonomy" id="2528527"/>
    <lineage>
        <taxon>Bacteria</taxon>
        <taxon>Pseudomonadati</taxon>
        <taxon>Pseudomonadota</taxon>
        <taxon>Gammaproteobacteria</taxon>
        <taxon>Oceanospirillales</taxon>
        <taxon>Aestuariirhabdaceae</taxon>
        <taxon>Aestuariirhabdus</taxon>
    </lineage>
</organism>
<feature type="domain" description="EamA" evidence="7">
    <location>
        <begin position="146"/>
        <end position="282"/>
    </location>
</feature>
<dbReference type="Pfam" id="PF00892">
    <property type="entry name" value="EamA"/>
    <property type="match status" value="2"/>
</dbReference>
<feature type="domain" description="EamA" evidence="7">
    <location>
        <begin position="5"/>
        <end position="134"/>
    </location>
</feature>
<dbReference type="PANTHER" id="PTHR32322">
    <property type="entry name" value="INNER MEMBRANE TRANSPORTER"/>
    <property type="match status" value="1"/>
</dbReference>
<feature type="transmembrane region" description="Helical" evidence="6">
    <location>
        <begin position="87"/>
        <end position="105"/>
    </location>
</feature>
<keyword evidence="4 6" id="KW-1133">Transmembrane helix</keyword>
<feature type="transmembrane region" description="Helical" evidence="6">
    <location>
        <begin position="264"/>
        <end position="284"/>
    </location>
</feature>
<evidence type="ECO:0000256" key="4">
    <source>
        <dbReference type="ARBA" id="ARBA00022989"/>
    </source>
</evidence>
<keyword evidence="5 6" id="KW-0472">Membrane</keyword>
<evidence type="ECO:0000313" key="9">
    <source>
        <dbReference type="Proteomes" id="UP000280792"/>
    </source>
</evidence>
<evidence type="ECO:0000256" key="3">
    <source>
        <dbReference type="ARBA" id="ARBA00022692"/>
    </source>
</evidence>
<reference evidence="8 9" key="2">
    <citation type="submission" date="2018-12" db="EMBL/GenBank/DDBJ databases">
        <title>Simiduia agarivorans gen. nov., sp. nov., a marine, agarolytic bacterium isolated from shallow coastal water from Keelung, Taiwan.</title>
        <authorList>
            <person name="Shieh W.Y."/>
        </authorList>
    </citation>
    <scope>NUCLEOTIDE SEQUENCE [LARGE SCALE GENOMIC DNA]</scope>
    <source>
        <strain evidence="8 9">GTF-13</strain>
    </source>
</reference>
<feature type="transmembrane region" description="Helical" evidence="6">
    <location>
        <begin position="5"/>
        <end position="24"/>
    </location>
</feature>
<dbReference type="InterPro" id="IPR000620">
    <property type="entry name" value="EamA_dom"/>
</dbReference>